<gene>
    <name evidence="3" type="ORF">P7H27_13055</name>
</gene>
<organism evidence="3 4">
    <name type="scientific">Enterococcus xiangfangensis</name>
    <dbReference type="NCBI Taxonomy" id="1296537"/>
    <lineage>
        <taxon>Bacteria</taxon>
        <taxon>Bacillati</taxon>
        <taxon>Bacillota</taxon>
        <taxon>Bacilli</taxon>
        <taxon>Lactobacillales</taxon>
        <taxon>Enterococcaceae</taxon>
        <taxon>Enterococcus</taxon>
    </lineage>
</organism>
<evidence type="ECO:0000313" key="3">
    <source>
        <dbReference type="EMBL" id="MDT2760681.1"/>
    </source>
</evidence>
<comment type="caution">
    <text evidence="3">The sequence shown here is derived from an EMBL/GenBank/DDBJ whole genome shotgun (WGS) entry which is preliminary data.</text>
</comment>
<feature type="domain" description="Alpha/beta hydrolase fold-3" evidence="2">
    <location>
        <begin position="73"/>
        <end position="265"/>
    </location>
</feature>
<dbReference type="EMBL" id="JARQAJ010000012">
    <property type="protein sequence ID" value="MDT2760681.1"/>
    <property type="molecule type" value="Genomic_DNA"/>
</dbReference>
<name>A0ABU3FDC6_9ENTE</name>
<dbReference type="Pfam" id="PF07859">
    <property type="entry name" value="Abhydrolase_3"/>
    <property type="match status" value="1"/>
</dbReference>
<evidence type="ECO:0000313" key="4">
    <source>
        <dbReference type="Proteomes" id="UP001181046"/>
    </source>
</evidence>
<accession>A0ABU3FDC6</accession>
<dbReference type="RefSeq" id="WP_311830533.1">
    <property type="nucleotide sequence ID" value="NZ_JARQAJ010000012.1"/>
</dbReference>
<keyword evidence="1 3" id="KW-0378">Hydrolase</keyword>
<keyword evidence="4" id="KW-1185">Reference proteome</keyword>
<reference evidence="3" key="1">
    <citation type="submission" date="2023-03" db="EMBL/GenBank/DDBJ databases">
        <authorList>
            <person name="Shen W."/>
            <person name="Cai J."/>
        </authorList>
    </citation>
    <scope>NUCLEOTIDE SEQUENCE</scope>
    <source>
        <strain evidence="3">P66-3</strain>
    </source>
</reference>
<proteinExistence type="predicted"/>
<dbReference type="GO" id="GO:0016787">
    <property type="term" value="F:hydrolase activity"/>
    <property type="evidence" value="ECO:0007669"/>
    <property type="project" value="UniProtKB-KW"/>
</dbReference>
<dbReference type="PANTHER" id="PTHR48081">
    <property type="entry name" value="AB HYDROLASE SUPERFAMILY PROTEIN C4A8.06C"/>
    <property type="match status" value="1"/>
</dbReference>
<dbReference type="InterPro" id="IPR029058">
    <property type="entry name" value="AB_hydrolase_fold"/>
</dbReference>
<dbReference type="Gene3D" id="3.40.50.1820">
    <property type="entry name" value="alpha/beta hydrolase"/>
    <property type="match status" value="1"/>
</dbReference>
<evidence type="ECO:0000259" key="2">
    <source>
        <dbReference type="Pfam" id="PF07859"/>
    </source>
</evidence>
<dbReference type="PANTHER" id="PTHR48081:SF8">
    <property type="entry name" value="ALPHA_BETA HYDROLASE FOLD-3 DOMAIN-CONTAINING PROTEIN-RELATED"/>
    <property type="match status" value="1"/>
</dbReference>
<protein>
    <submittedName>
        <fullName evidence="3">Alpha/beta hydrolase</fullName>
    </submittedName>
</protein>
<dbReference type="InterPro" id="IPR013094">
    <property type="entry name" value="AB_hydrolase_3"/>
</dbReference>
<dbReference type="SUPFAM" id="SSF53474">
    <property type="entry name" value="alpha/beta-Hydrolases"/>
    <property type="match status" value="1"/>
</dbReference>
<sequence>MSIQLNMILLATRLLNVKKVFTLSGDSLKKEAAKRQTKIAVPKNTQFTGFKKTSIEVEGTTNYLFSKGSKKILIYLAGGGFILPISGLHWDYLDMLTKETETDLLVLNYPLTPKSNVDDVMRYIDLAISSHLNTYETITLMGDSAGGNISLGYSQSVYNKEKKVKNIIALSPFVDFSLENEEITVVAKRDTIVSPIALKDVGEWYKGTHLITDPIVSPINGDYKDLNVLMISGTRDITNPDTKLLAEKNPSINYIQVENMPHIFMLYMIPESEKANQLIIDTINADW</sequence>
<dbReference type="InterPro" id="IPR050300">
    <property type="entry name" value="GDXG_lipolytic_enzyme"/>
</dbReference>
<evidence type="ECO:0000256" key="1">
    <source>
        <dbReference type="ARBA" id="ARBA00022801"/>
    </source>
</evidence>
<dbReference type="Proteomes" id="UP001181046">
    <property type="component" value="Unassembled WGS sequence"/>
</dbReference>